<protein>
    <recommendedName>
        <fullName evidence="3">SAM-dependent methyltransferase</fullName>
    </recommendedName>
</protein>
<proteinExistence type="predicted"/>
<gene>
    <name evidence="1" type="ORF">LMG7974_00845</name>
</gene>
<evidence type="ECO:0008006" key="3">
    <source>
        <dbReference type="Google" id="ProtNLM"/>
    </source>
</evidence>
<evidence type="ECO:0000313" key="2">
    <source>
        <dbReference type="Proteomes" id="UP000789803"/>
    </source>
</evidence>
<sequence>MAYQEQRWQNFYESAWAYRAKFMDECLRGGV</sequence>
<name>A0ABM8Q5P9_9BACT</name>
<dbReference type="Proteomes" id="UP000789803">
    <property type="component" value="Unassembled WGS sequence"/>
</dbReference>
<comment type="caution">
    <text evidence="1">The sequence shown here is derived from an EMBL/GenBank/DDBJ whole genome shotgun (WGS) entry which is preliminary data.</text>
</comment>
<dbReference type="EMBL" id="CAJHOF010000006">
    <property type="protein sequence ID" value="CAD7288123.1"/>
    <property type="molecule type" value="Genomic_DNA"/>
</dbReference>
<reference evidence="1 2" key="1">
    <citation type="submission" date="2020-11" db="EMBL/GenBank/DDBJ databases">
        <authorList>
            <person name="Peeters C."/>
        </authorList>
    </citation>
    <scope>NUCLEOTIDE SEQUENCE [LARGE SCALE GENOMIC DNA]</scope>
    <source>
        <strain evidence="1 2">LMG 7974</strain>
    </source>
</reference>
<accession>A0ABM8Q5P9</accession>
<evidence type="ECO:0000313" key="1">
    <source>
        <dbReference type="EMBL" id="CAD7288123.1"/>
    </source>
</evidence>
<organism evidence="1 2">
    <name type="scientific">Campylobacter majalis</name>
    <dbReference type="NCBI Taxonomy" id="2790656"/>
    <lineage>
        <taxon>Bacteria</taxon>
        <taxon>Pseudomonadati</taxon>
        <taxon>Campylobacterota</taxon>
        <taxon>Epsilonproteobacteria</taxon>
        <taxon>Campylobacterales</taxon>
        <taxon>Campylobacteraceae</taxon>
        <taxon>Campylobacter</taxon>
    </lineage>
</organism>
<keyword evidence="2" id="KW-1185">Reference proteome</keyword>